<reference evidence="5" key="1">
    <citation type="submission" date="2005-08" db="EMBL/GenBank/DDBJ databases">
        <title>Complete sequence of chromosome 1 of Nitrosospira multiformis ATCC 25196.</title>
        <authorList>
            <person name="Copeland A."/>
            <person name="Lucas S."/>
            <person name="Lapidus A."/>
            <person name="Barry K."/>
            <person name="Detter J.C."/>
            <person name="Glavina T."/>
            <person name="Hammon N."/>
            <person name="Israni S."/>
            <person name="Pitluck S."/>
            <person name="Chain P."/>
            <person name="Malfatti S."/>
            <person name="Shin M."/>
            <person name="Vergez L."/>
            <person name="Schmutz J."/>
            <person name="Larimer F."/>
            <person name="Land M."/>
            <person name="Hauser L."/>
            <person name="Kyrpides N."/>
            <person name="Lykidis A."/>
            <person name="Richardson P."/>
        </authorList>
    </citation>
    <scope>NUCLEOTIDE SEQUENCE [LARGE SCALE GENOMIC DNA]</scope>
    <source>
        <strain evidence="5">ATCC 25196 / NCIMB 11849 / C 71</strain>
    </source>
</reference>
<dbReference type="HOGENOM" id="CLU_046538_0_0_4"/>
<feature type="transmembrane region" description="Helical" evidence="1">
    <location>
        <begin position="21"/>
        <end position="45"/>
    </location>
</feature>
<evidence type="ECO:0000313" key="5">
    <source>
        <dbReference type="Proteomes" id="UP000002718"/>
    </source>
</evidence>
<dbReference type="eggNOG" id="COG5310">
    <property type="taxonomic scope" value="Bacteria"/>
</dbReference>
<sequence>MRRRINFDMEMKAHKQANTKHAHLQGNLIIVGFGSVGQALLSLLFQNIEIRSDQVRIITADEHGSEIASKFSVSFTPHSLTEENYLAVLEPWLDEGDFLLNLAVDVSSLALMELCWRRGALYLDTCIEPWAGGYVDRSVSPSLRSNYALREQALAFAREKQEGPTALLSHGANPGLASTFAKQALLNIAADTGMAVKKPTNSCEWAQLAYQLNIKAIHIAERDTQAASQRKQPNEFVNTWSVDGFVGEGLQPSELGWGTHERHWPVDGAHHGFGCDAAIYLNRPGASTRARSWTPLGGPYHGFLITHNESISIADHLTLREKGEVIYRPTVHYAYLPCDDAVLSVHELAGRNWQIQAKKRILRDELVEGTDELGVLLMGHAKCAYWYGSRLSIGEARRLARFNSATSLQVVAGILAGMIWALQNPRSGVVEPEAIDHELVLEVAKPYLGELVGIYSDWTPLQDRGWLFDEDVDREDPWQFKNVRVT</sequence>
<dbReference type="GO" id="GO:0047296">
    <property type="term" value="F:homospermidine synthase activity"/>
    <property type="evidence" value="ECO:0007669"/>
    <property type="project" value="UniProtKB-EC"/>
</dbReference>
<keyword evidence="4" id="KW-0808">Transferase</keyword>
<keyword evidence="1" id="KW-0472">Membrane</keyword>
<accession>Q2Y8C3</accession>
<dbReference type="InterPro" id="IPR032095">
    <property type="entry name" value="Sacchrp_dh-like_C"/>
</dbReference>
<keyword evidence="1" id="KW-0812">Transmembrane</keyword>
<reference evidence="4 5" key="2">
    <citation type="journal article" date="2008" name="Appl. Environ. Microbiol.">
        <title>Complete genome sequence of Nitrosospira multiformis, an ammonia-oxidizing bacterium from the soil environment.</title>
        <authorList>
            <person name="Norton J.M."/>
            <person name="Klotz M.G."/>
            <person name="Stein L.Y."/>
            <person name="Arp D.J."/>
            <person name="Bottomley P.J."/>
            <person name="Chain P.S."/>
            <person name="Hauser L.J."/>
            <person name="Land M.L."/>
            <person name="Larimer F.W."/>
            <person name="Shin M.W."/>
            <person name="Starkenburg S.R."/>
        </authorList>
    </citation>
    <scope>NUCLEOTIDE SEQUENCE [LARGE SCALE GENOMIC DNA]</scope>
    <source>
        <strain evidence="5">ATCC 25196 / NCIMB 11849 / C 71</strain>
    </source>
</reference>
<dbReference type="EMBL" id="CP000103">
    <property type="protein sequence ID" value="ABB74998.1"/>
    <property type="molecule type" value="Genomic_DNA"/>
</dbReference>
<dbReference type="AlphaFoldDB" id="Q2Y8C3"/>
<dbReference type="KEGG" id="nmu:Nmul_A1700"/>
<dbReference type="Pfam" id="PF03435">
    <property type="entry name" value="Sacchrp_dh_NADP"/>
    <property type="match status" value="1"/>
</dbReference>
<dbReference type="Proteomes" id="UP000002718">
    <property type="component" value="Chromosome"/>
</dbReference>
<gene>
    <name evidence="4" type="ordered locus">Nmul_A1700</name>
</gene>
<name>Q2Y8C3_NITMU</name>
<organism evidence="4 5">
    <name type="scientific">Nitrosospira multiformis (strain ATCC 25196 / NCIMB 11849 / C 71)</name>
    <dbReference type="NCBI Taxonomy" id="323848"/>
    <lineage>
        <taxon>Bacteria</taxon>
        <taxon>Pseudomonadati</taxon>
        <taxon>Pseudomonadota</taxon>
        <taxon>Betaproteobacteria</taxon>
        <taxon>Nitrosomonadales</taxon>
        <taxon>Nitrosomonadaceae</taxon>
        <taxon>Nitrosospira</taxon>
    </lineage>
</organism>
<feature type="domain" description="Saccharopine dehydrogenase NADP binding" evidence="2">
    <location>
        <begin position="29"/>
        <end position="167"/>
    </location>
</feature>
<dbReference type="Gene3D" id="3.30.360.30">
    <property type="entry name" value="homospermidine synthase like"/>
    <property type="match status" value="1"/>
</dbReference>
<feature type="domain" description="Saccharopine dehydrogenase-like C-terminal" evidence="3">
    <location>
        <begin position="171"/>
        <end position="452"/>
    </location>
</feature>
<dbReference type="InterPro" id="IPR023181">
    <property type="entry name" value="Homospermid_syn-like_C"/>
</dbReference>
<keyword evidence="1" id="KW-1133">Transmembrane helix</keyword>
<evidence type="ECO:0000259" key="2">
    <source>
        <dbReference type="Pfam" id="PF03435"/>
    </source>
</evidence>
<dbReference type="EC" id="2.5.1.44" evidence="4"/>
<keyword evidence="5" id="KW-1185">Reference proteome</keyword>
<dbReference type="Pfam" id="PF16653">
    <property type="entry name" value="Sacchrp_dh_C"/>
    <property type="match status" value="1"/>
</dbReference>
<dbReference type="Gene3D" id="3.40.50.720">
    <property type="entry name" value="NAD(P)-binding Rossmann-like Domain"/>
    <property type="match status" value="1"/>
</dbReference>
<protein>
    <submittedName>
        <fullName evidence="4">Homospermidine synthase</fullName>
        <ecNumber evidence="4">2.5.1.44</ecNumber>
    </submittedName>
</protein>
<evidence type="ECO:0000313" key="4">
    <source>
        <dbReference type="EMBL" id="ABB74998.1"/>
    </source>
</evidence>
<proteinExistence type="predicted"/>
<dbReference type="InterPro" id="IPR005097">
    <property type="entry name" value="Sacchrp_dh_NADP-bd"/>
</dbReference>
<evidence type="ECO:0000259" key="3">
    <source>
        <dbReference type="Pfam" id="PF16653"/>
    </source>
</evidence>
<evidence type="ECO:0000256" key="1">
    <source>
        <dbReference type="SAM" id="Phobius"/>
    </source>
</evidence>